<accession>A0A9W6GIB2</accession>
<evidence type="ECO:0000256" key="1">
    <source>
        <dbReference type="ARBA" id="ARBA00022598"/>
    </source>
</evidence>
<dbReference type="SUPFAM" id="SSF52317">
    <property type="entry name" value="Class I glutamine amidotransferase-like"/>
    <property type="match status" value="1"/>
</dbReference>
<feature type="domain" description="Glutamine amidotransferase" evidence="6">
    <location>
        <begin position="3"/>
        <end position="185"/>
    </location>
</feature>
<keyword evidence="3" id="KW-0332">GMP biosynthesis</keyword>
<dbReference type="PANTHER" id="PTHR11922:SF2">
    <property type="entry name" value="GMP SYNTHASE [GLUTAMINE-HYDROLYZING]"/>
    <property type="match status" value="1"/>
</dbReference>
<dbReference type="PROSITE" id="PS51273">
    <property type="entry name" value="GATASE_TYPE_1"/>
    <property type="match status" value="1"/>
</dbReference>
<organism evidence="7 8">
    <name type="scientific">Propionigenium maris DSM 9537</name>
    <dbReference type="NCBI Taxonomy" id="1123000"/>
    <lineage>
        <taxon>Bacteria</taxon>
        <taxon>Fusobacteriati</taxon>
        <taxon>Fusobacteriota</taxon>
        <taxon>Fusobacteriia</taxon>
        <taxon>Fusobacteriales</taxon>
        <taxon>Fusobacteriaceae</taxon>
        <taxon>Propionigenium</taxon>
    </lineage>
</organism>
<keyword evidence="4" id="KW-0658">Purine biosynthesis</keyword>
<protein>
    <submittedName>
        <fullName evidence="7">GMP synthase</fullName>
    </submittedName>
</protein>
<dbReference type="PANTHER" id="PTHR11922">
    <property type="entry name" value="GMP SYNTHASE-RELATED"/>
    <property type="match status" value="1"/>
</dbReference>
<comment type="caution">
    <text evidence="7">The sequence shown here is derived from an EMBL/GenBank/DDBJ whole genome shotgun (WGS) entry which is preliminary data.</text>
</comment>
<dbReference type="InterPro" id="IPR029062">
    <property type="entry name" value="Class_I_gatase-like"/>
</dbReference>
<evidence type="ECO:0000256" key="5">
    <source>
        <dbReference type="ARBA" id="ARBA00022840"/>
    </source>
</evidence>
<dbReference type="PRINTS" id="PR00097">
    <property type="entry name" value="ANTSNTHASEII"/>
</dbReference>
<dbReference type="RefSeq" id="WP_281832293.1">
    <property type="nucleotide sequence ID" value="NZ_BSDY01000001.1"/>
</dbReference>
<dbReference type="AlphaFoldDB" id="A0A9W6GIB2"/>
<dbReference type="Gene3D" id="3.40.50.880">
    <property type="match status" value="1"/>
</dbReference>
<name>A0A9W6GIB2_9FUSO</name>
<dbReference type="Pfam" id="PF00117">
    <property type="entry name" value="GATase"/>
    <property type="match status" value="1"/>
</dbReference>
<evidence type="ECO:0000256" key="2">
    <source>
        <dbReference type="ARBA" id="ARBA00022741"/>
    </source>
</evidence>
<proteinExistence type="predicted"/>
<evidence type="ECO:0000313" key="7">
    <source>
        <dbReference type="EMBL" id="GLI54577.1"/>
    </source>
</evidence>
<dbReference type="PRINTS" id="PR00099">
    <property type="entry name" value="CPSGATASE"/>
</dbReference>
<evidence type="ECO:0000259" key="6">
    <source>
        <dbReference type="Pfam" id="PF00117"/>
    </source>
</evidence>
<dbReference type="GO" id="GO:0005524">
    <property type="term" value="F:ATP binding"/>
    <property type="evidence" value="ECO:0007669"/>
    <property type="project" value="UniProtKB-KW"/>
</dbReference>
<dbReference type="GO" id="GO:0005829">
    <property type="term" value="C:cytosol"/>
    <property type="evidence" value="ECO:0007669"/>
    <property type="project" value="TreeGrafter"/>
</dbReference>
<keyword evidence="1" id="KW-0436">Ligase</keyword>
<evidence type="ECO:0000313" key="8">
    <source>
        <dbReference type="Proteomes" id="UP001144471"/>
    </source>
</evidence>
<dbReference type="EMBL" id="BSDY01000001">
    <property type="protein sequence ID" value="GLI54577.1"/>
    <property type="molecule type" value="Genomic_DNA"/>
</dbReference>
<keyword evidence="8" id="KW-1185">Reference proteome</keyword>
<reference evidence="7" key="1">
    <citation type="submission" date="2022-12" db="EMBL/GenBank/DDBJ databases">
        <title>Reference genome sequencing for broad-spectrum identification of bacterial and archaeal isolates by mass spectrometry.</title>
        <authorList>
            <person name="Sekiguchi Y."/>
            <person name="Tourlousse D.M."/>
        </authorList>
    </citation>
    <scope>NUCLEOTIDE SEQUENCE</scope>
    <source>
        <strain evidence="7">10succ1</strain>
    </source>
</reference>
<gene>
    <name evidence="7" type="ORF">PM10SUCC1_00920</name>
</gene>
<evidence type="ECO:0000256" key="4">
    <source>
        <dbReference type="ARBA" id="ARBA00022755"/>
    </source>
</evidence>
<evidence type="ECO:0000256" key="3">
    <source>
        <dbReference type="ARBA" id="ARBA00022749"/>
    </source>
</evidence>
<dbReference type="Proteomes" id="UP001144471">
    <property type="component" value="Unassembled WGS sequence"/>
</dbReference>
<keyword evidence="2" id="KW-0547">Nucleotide-binding</keyword>
<keyword evidence="5" id="KW-0067">ATP-binding</keyword>
<dbReference type="InterPro" id="IPR017926">
    <property type="entry name" value="GATASE"/>
</dbReference>
<sequence>MLLIIDNQSSFIKKFKRDFLSEQNFDYIFFDHNQPLNLSAKAEIKGIILSGGKGSPYEPLNLTTNFVALANFDVPILGLCLGHEIIAAANMGRIKRLEEPQRRKEKISIIEPEDPIFRDLNKSEVYFARRHSYYVAELPRNFIRLGESSICENEIIKHMEKPIYGFQSHPEVSGKDGLLIMKNFLRICGFDL</sequence>
<dbReference type="PRINTS" id="PR00096">
    <property type="entry name" value="GATASE"/>
</dbReference>
<dbReference type="GO" id="GO:0003921">
    <property type="term" value="F:GMP synthase activity"/>
    <property type="evidence" value="ECO:0007669"/>
    <property type="project" value="TreeGrafter"/>
</dbReference>